<feature type="region of interest" description="Disordered" evidence="1">
    <location>
        <begin position="45"/>
        <end position="82"/>
    </location>
</feature>
<dbReference type="EMBL" id="LR877150">
    <property type="protein sequence ID" value="CAD2216276.1"/>
    <property type="molecule type" value="Genomic_DNA"/>
</dbReference>
<sequence>MRTSSIKESIDCELREVRQRMSAINESLANSDYTAIERPMLYERPPPFAEKNVNVQRTSGKVSRPEMPPYTTGVAVHSRPHPPSSVEYIGDEEESENHSAWMESTTGGQRVDAFKLIQDRLQRKIQMIEEKRRQMKSVNNSLNAPTDDGLLQETHSPIPAKPEEEYFDYPSPNSPCRGGSQSTAPPGDSDSPLFKSSVNYTREAPSPTDGHEVTPVDYTSSETEAEEEDSPPMAQERLPVSSKENRDYSRPTTSFKMRAHSNRTDSEDRKDIHCYTLNAVSSPEVLSTLKPQYNSATVLVSLTGAELFAILRLRGLIYSFSQTNEHLLSDKPAHTMYITPAEYDQLIELRNMLIQSKTRAKPKGKASTARKSHSSAKNKIANPFARPKMGGKAVNPMPWIE</sequence>
<reference evidence="2 3" key="1">
    <citation type="submission" date="2020-08" db="EMBL/GenBank/DDBJ databases">
        <authorList>
            <person name="Newling K."/>
            <person name="Davey J."/>
            <person name="Forrester S."/>
        </authorList>
    </citation>
    <scope>NUCLEOTIDE SEQUENCE [LARGE SCALE GENOMIC DNA]</scope>
    <source>
        <strain evidence="3">Crithidia deanei Carvalho (ATCC PRA-265)</strain>
    </source>
</reference>
<feature type="region of interest" description="Disordered" evidence="1">
    <location>
        <begin position="357"/>
        <end position="401"/>
    </location>
</feature>
<feature type="region of interest" description="Disordered" evidence="1">
    <location>
        <begin position="132"/>
        <end position="252"/>
    </location>
</feature>
<evidence type="ECO:0000313" key="2">
    <source>
        <dbReference type="EMBL" id="CAD2216276.1"/>
    </source>
</evidence>
<dbReference type="Proteomes" id="UP000515908">
    <property type="component" value="Chromosome 06"/>
</dbReference>
<keyword evidence="3" id="KW-1185">Reference proteome</keyword>
<evidence type="ECO:0000313" key="3">
    <source>
        <dbReference type="Proteomes" id="UP000515908"/>
    </source>
</evidence>
<protein>
    <submittedName>
        <fullName evidence="2">Uncharacterized protein</fullName>
    </submittedName>
</protein>
<evidence type="ECO:0000256" key="1">
    <source>
        <dbReference type="SAM" id="MobiDB-lite"/>
    </source>
</evidence>
<accession>A0A7G2C924</accession>
<feature type="compositionally biased region" description="Basic residues" evidence="1">
    <location>
        <begin position="358"/>
        <end position="376"/>
    </location>
</feature>
<name>A0A7G2C924_9TRYP</name>
<proteinExistence type="predicted"/>
<dbReference type="VEuPathDB" id="TriTrypDB:ADEAN_000373700"/>
<organism evidence="2 3">
    <name type="scientific">Angomonas deanei</name>
    <dbReference type="NCBI Taxonomy" id="59799"/>
    <lineage>
        <taxon>Eukaryota</taxon>
        <taxon>Discoba</taxon>
        <taxon>Euglenozoa</taxon>
        <taxon>Kinetoplastea</taxon>
        <taxon>Metakinetoplastina</taxon>
        <taxon>Trypanosomatida</taxon>
        <taxon>Trypanosomatidae</taxon>
        <taxon>Strigomonadinae</taxon>
        <taxon>Angomonas</taxon>
    </lineage>
</organism>
<dbReference type="AlphaFoldDB" id="A0A7G2C924"/>
<gene>
    <name evidence="2" type="ORF">ADEAN_000373700</name>
</gene>